<name>A0A8S1XVT5_9CILI</name>
<dbReference type="EMBL" id="CAJJDO010000141">
    <property type="protein sequence ID" value="CAD8205599.1"/>
    <property type="molecule type" value="Genomic_DNA"/>
</dbReference>
<reference evidence="1" key="1">
    <citation type="submission" date="2021-01" db="EMBL/GenBank/DDBJ databases">
        <authorList>
            <consortium name="Genoscope - CEA"/>
            <person name="William W."/>
        </authorList>
    </citation>
    <scope>NUCLEOTIDE SEQUENCE</scope>
</reference>
<dbReference type="AlphaFoldDB" id="A0A8S1XVT5"/>
<evidence type="ECO:0000313" key="1">
    <source>
        <dbReference type="EMBL" id="CAD8205599.1"/>
    </source>
</evidence>
<gene>
    <name evidence="1" type="ORF">PPENT_87.1.T1410060</name>
</gene>
<keyword evidence="2" id="KW-1185">Reference proteome</keyword>
<dbReference type="OrthoDB" id="305630at2759"/>
<sequence>MKQQIITYNQNTQSFQIDHSIVNIDSEDCKNNFKYFFEQYQKFQDQIHNKFPFSNYITVAKIQKVKPNKQFLDIQYYYEGLDGEQLDIPYIDQKSRIDEGFRWAFPLALSEKEMNNLDIPILKSVLFNLIEIFYWSANFGFFIDPIEDCLYYYKEQEQFLLLPTFTLITKYLSQFKENNLHEKFLEFRRQHYQNATYYFLQQFYLQFSTQLKETDEDLYFFKRYFIKQLSIDNWNSLFKFEEYYKGADYLYKDEIFKNKIPRTRFKQTMLLYQLENNQELQNLFEECCQNDAKLITQNVSNNTILNEQFTNFIKFFQGLPKEFKSQSYEIYGQFMSIMNQYIKSKNLDENKIDMAPYSKVTLNQHKIDIHTSQVEQTQTTSIAWSSLINKTNKIIGDVQNQFMPSENLIINYVIIKNPSNIIIKTQISEVQFSIDTADDIIYLANMLIKEPTAINIHVDEARKLTLSTSIQTASPMQIFRIFIKIFDILQIYYHMILEFYRQNIQLGRSIKDKKYQLFVSEIQHYVLDYEIDFDEQMKKFDQNNQDQIKIQ</sequence>
<organism evidence="1 2">
    <name type="scientific">Paramecium pentaurelia</name>
    <dbReference type="NCBI Taxonomy" id="43138"/>
    <lineage>
        <taxon>Eukaryota</taxon>
        <taxon>Sar</taxon>
        <taxon>Alveolata</taxon>
        <taxon>Ciliophora</taxon>
        <taxon>Intramacronucleata</taxon>
        <taxon>Oligohymenophorea</taxon>
        <taxon>Peniculida</taxon>
        <taxon>Parameciidae</taxon>
        <taxon>Paramecium</taxon>
    </lineage>
</organism>
<evidence type="ECO:0000313" key="2">
    <source>
        <dbReference type="Proteomes" id="UP000689195"/>
    </source>
</evidence>
<proteinExistence type="predicted"/>
<dbReference type="Proteomes" id="UP000689195">
    <property type="component" value="Unassembled WGS sequence"/>
</dbReference>
<protein>
    <submittedName>
        <fullName evidence="1">Uncharacterized protein</fullName>
    </submittedName>
</protein>
<accession>A0A8S1XVT5</accession>
<comment type="caution">
    <text evidence="1">The sequence shown here is derived from an EMBL/GenBank/DDBJ whole genome shotgun (WGS) entry which is preliminary data.</text>
</comment>